<dbReference type="SMART" id="SM00355">
    <property type="entry name" value="ZnF_C2H2"/>
    <property type="match status" value="5"/>
</dbReference>
<dbReference type="PANTHER" id="PTHR24388:SF54">
    <property type="entry name" value="PROTEIN ESCARGOT"/>
    <property type="match status" value="1"/>
</dbReference>
<dbReference type="InterPro" id="IPR013087">
    <property type="entry name" value="Znf_C2H2_type"/>
</dbReference>
<dbReference type="GO" id="GO:0000981">
    <property type="term" value="F:DNA-binding transcription factor activity, RNA polymerase II-specific"/>
    <property type="evidence" value="ECO:0007669"/>
    <property type="project" value="TreeGrafter"/>
</dbReference>
<keyword evidence="4 7" id="KW-0863">Zinc-finger</keyword>
<feature type="compositionally biased region" description="Low complexity" evidence="8">
    <location>
        <begin position="195"/>
        <end position="207"/>
    </location>
</feature>
<proteinExistence type="predicted"/>
<dbReference type="OrthoDB" id="5984310at2759"/>
<dbReference type="GO" id="GO:0000978">
    <property type="term" value="F:RNA polymerase II cis-regulatory region sequence-specific DNA binding"/>
    <property type="evidence" value="ECO:0007669"/>
    <property type="project" value="TreeGrafter"/>
</dbReference>
<sequence length="545" mass="62661">MSMEQLPSYNYANFTKIEGSSDQNELNECIENLVKGDHEVDFADHTNSVFDSTQDNSAPKEQPMYCPVCHKYLKSLDELQHHTCQVNPSQSSHLFNDSSVLTVLPTCPSCKLEMRKLTSYPEYPTGEDNGIAQSGIFVICEYCEKAYKVDMPAPQPPPPAEAPKRHFCEHCDKSYKHNRDLRKHQRTHHGMTDVNPQNTYQNFNNNQGTSGQDPPPPANKMTCDICSKNFRGPFELRRHVLTVHENKRPYKCTHCTKYFRDAYELKRHSVSHQRVHLQNMATPRLPNEAVCADMMRQHTAEGQVDSTGRPGMINNAGVSRDVYSNQQGQVYPNQNSNVDYYCSACEKNFRGSNEFKRHYTVVHEKKYRYKCIHCGKLWRDQYDLKRHCRRSHFIDQEIDRAFIRKCLLEASNPQEPNPAVQSLNINPPSYDMAQHVSLTLNREAAAAIYGPGDQSVQNNMDHTYQIVDHDHISMVRTSPTSSLFHNLPSMQSASMLYHSSTDPTSHLIENMIHQQDSEDINEETKNAVNWSNFESDIQVKKMDYS</sequence>
<dbReference type="PROSITE" id="PS50157">
    <property type="entry name" value="ZINC_FINGER_C2H2_2"/>
    <property type="match status" value="5"/>
</dbReference>
<evidence type="ECO:0000313" key="10">
    <source>
        <dbReference type="EMBL" id="KII66210.1"/>
    </source>
</evidence>
<keyword evidence="6" id="KW-0539">Nucleus</keyword>
<feature type="domain" description="C2H2-type" evidence="9">
    <location>
        <begin position="340"/>
        <end position="368"/>
    </location>
</feature>
<dbReference type="SUPFAM" id="SSF57667">
    <property type="entry name" value="beta-beta-alpha zinc fingers"/>
    <property type="match status" value="3"/>
</dbReference>
<evidence type="ECO:0000256" key="7">
    <source>
        <dbReference type="PROSITE-ProRule" id="PRU00042"/>
    </source>
</evidence>
<reference evidence="10 11" key="1">
    <citation type="journal article" date="2014" name="Genome Biol. Evol.">
        <title>The genome of the myxosporean Thelohanellus kitauei shows adaptations to nutrient acquisition within its fish host.</title>
        <authorList>
            <person name="Yang Y."/>
            <person name="Xiong J."/>
            <person name="Zhou Z."/>
            <person name="Huo F."/>
            <person name="Miao W."/>
            <person name="Ran C."/>
            <person name="Liu Y."/>
            <person name="Zhang J."/>
            <person name="Feng J."/>
            <person name="Wang M."/>
            <person name="Wang M."/>
            <person name="Wang L."/>
            <person name="Yao B."/>
        </authorList>
    </citation>
    <scope>NUCLEOTIDE SEQUENCE [LARGE SCALE GENOMIC DNA]</scope>
    <source>
        <strain evidence="10">Wuqing</strain>
    </source>
</reference>
<dbReference type="Gene3D" id="3.30.160.60">
    <property type="entry name" value="Classic Zinc Finger"/>
    <property type="match status" value="3"/>
</dbReference>
<evidence type="ECO:0000313" key="11">
    <source>
        <dbReference type="Proteomes" id="UP000031668"/>
    </source>
</evidence>
<keyword evidence="11" id="KW-1185">Reference proteome</keyword>
<dbReference type="InterPro" id="IPR036236">
    <property type="entry name" value="Znf_C2H2_sf"/>
</dbReference>
<accession>A0A0C2MPD9</accession>
<dbReference type="PROSITE" id="PS00028">
    <property type="entry name" value="ZINC_FINGER_C2H2_1"/>
    <property type="match status" value="5"/>
</dbReference>
<feature type="compositionally biased region" description="Basic residues" evidence="8">
    <location>
        <begin position="180"/>
        <end position="189"/>
    </location>
</feature>
<keyword evidence="2" id="KW-0479">Metal-binding</keyword>
<feature type="domain" description="C2H2-type" evidence="9">
    <location>
        <begin position="166"/>
        <end position="193"/>
    </location>
</feature>
<evidence type="ECO:0000256" key="4">
    <source>
        <dbReference type="ARBA" id="ARBA00022771"/>
    </source>
</evidence>
<evidence type="ECO:0000256" key="6">
    <source>
        <dbReference type="ARBA" id="ARBA00023242"/>
    </source>
</evidence>
<dbReference type="Proteomes" id="UP000031668">
    <property type="component" value="Unassembled WGS sequence"/>
</dbReference>
<dbReference type="InterPro" id="IPR050527">
    <property type="entry name" value="Snail/Krueppel_Znf"/>
</dbReference>
<name>A0A0C2MPD9_THEKT</name>
<evidence type="ECO:0000256" key="3">
    <source>
        <dbReference type="ARBA" id="ARBA00022737"/>
    </source>
</evidence>
<dbReference type="GO" id="GO:0005634">
    <property type="term" value="C:nucleus"/>
    <property type="evidence" value="ECO:0007669"/>
    <property type="project" value="UniProtKB-SubCell"/>
</dbReference>
<keyword evidence="5" id="KW-0862">Zinc</keyword>
<feature type="region of interest" description="Disordered" evidence="8">
    <location>
        <begin position="180"/>
        <end position="218"/>
    </location>
</feature>
<evidence type="ECO:0000256" key="1">
    <source>
        <dbReference type="ARBA" id="ARBA00004123"/>
    </source>
</evidence>
<dbReference type="OMA" id="MITHEEN"/>
<evidence type="ECO:0000256" key="5">
    <source>
        <dbReference type="ARBA" id="ARBA00022833"/>
    </source>
</evidence>
<feature type="domain" description="C2H2-type" evidence="9">
    <location>
        <begin position="369"/>
        <end position="397"/>
    </location>
</feature>
<protein>
    <submittedName>
        <fullName evidence="10">Zinc finger protein 594</fullName>
    </submittedName>
</protein>
<evidence type="ECO:0000259" key="9">
    <source>
        <dbReference type="PROSITE" id="PS50157"/>
    </source>
</evidence>
<dbReference type="Pfam" id="PF00096">
    <property type="entry name" value="zf-C2H2"/>
    <property type="match status" value="3"/>
</dbReference>
<feature type="domain" description="C2H2-type" evidence="9">
    <location>
        <begin position="250"/>
        <end position="272"/>
    </location>
</feature>
<feature type="domain" description="C2H2-type" evidence="9">
    <location>
        <begin position="221"/>
        <end position="249"/>
    </location>
</feature>
<dbReference type="PANTHER" id="PTHR24388">
    <property type="entry name" value="ZINC FINGER PROTEIN"/>
    <property type="match status" value="1"/>
</dbReference>
<dbReference type="AlphaFoldDB" id="A0A0C2MPD9"/>
<comment type="subcellular location">
    <subcellularLocation>
        <location evidence="1">Nucleus</location>
    </subcellularLocation>
</comment>
<gene>
    <name evidence="10" type="ORF">RF11_02900</name>
</gene>
<dbReference type="GO" id="GO:0008270">
    <property type="term" value="F:zinc ion binding"/>
    <property type="evidence" value="ECO:0007669"/>
    <property type="project" value="UniProtKB-KW"/>
</dbReference>
<keyword evidence="3" id="KW-0677">Repeat</keyword>
<evidence type="ECO:0000256" key="8">
    <source>
        <dbReference type="SAM" id="MobiDB-lite"/>
    </source>
</evidence>
<organism evidence="10 11">
    <name type="scientific">Thelohanellus kitauei</name>
    <name type="common">Myxosporean</name>
    <dbReference type="NCBI Taxonomy" id="669202"/>
    <lineage>
        <taxon>Eukaryota</taxon>
        <taxon>Metazoa</taxon>
        <taxon>Cnidaria</taxon>
        <taxon>Myxozoa</taxon>
        <taxon>Myxosporea</taxon>
        <taxon>Bivalvulida</taxon>
        <taxon>Platysporina</taxon>
        <taxon>Myxobolidae</taxon>
        <taxon>Thelohanellus</taxon>
    </lineage>
</organism>
<comment type="caution">
    <text evidence="10">The sequence shown here is derived from an EMBL/GenBank/DDBJ whole genome shotgun (WGS) entry which is preliminary data.</text>
</comment>
<dbReference type="EMBL" id="JWZT01003602">
    <property type="protein sequence ID" value="KII66210.1"/>
    <property type="molecule type" value="Genomic_DNA"/>
</dbReference>
<evidence type="ECO:0000256" key="2">
    <source>
        <dbReference type="ARBA" id="ARBA00022723"/>
    </source>
</evidence>